<evidence type="ECO:0000313" key="2">
    <source>
        <dbReference type="Proteomes" id="UP000008793"/>
    </source>
</evidence>
<dbReference type="KEGG" id="ebi:EbC_42580"/>
<proteinExistence type="predicted"/>
<protein>
    <submittedName>
        <fullName evidence="1">Uncharacterized protein</fullName>
    </submittedName>
</protein>
<reference evidence="1 2" key="1">
    <citation type="journal article" date="2010" name="BMC Genomics">
        <title>Genome comparison of the epiphytic bacteria Erwinia billingiae and E. tasmaniensis with the pear pathogen E. pyrifoliae.</title>
        <authorList>
            <person name="Kube M."/>
            <person name="Migdoll A.M."/>
            <person name="Gehring I."/>
            <person name="Heitmann K."/>
            <person name="Mayer Y."/>
            <person name="Kuhl H."/>
            <person name="Knaust F."/>
            <person name="Geider K."/>
            <person name="Reinhardt R."/>
        </authorList>
    </citation>
    <scope>NUCLEOTIDE SEQUENCE [LARGE SCALE GENOMIC DNA]</scope>
    <source>
        <strain evidence="1 2">Eb661</strain>
    </source>
</reference>
<organism evidence="2">
    <name type="scientific">Erwinia billingiae (strain Eb661)</name>
    <dbReference type="NCBI Taxonomy" id="634500"/>
    <lineage>
        <taxon>Bacteria</taxon>
        <taxon>Pseudomonadati</taxon>
        <taxon>Pseudomonadota</taxon>
        <taxon>Gammaproteobacteria</taxon>
        <taxon>Enterobacterales</taxon>
        <taxon>Erwiniaceae</taxon>
        <taxon>Erwinia</taxon>
    </lineage>
</organism>
<keyword evidence="2" id="KW-1185">Reference proteome</keyword>
<evidence type="ECO:0000313" key="1">
    <source>
        <dbReference type="EMBL" id="CAX61789.1"/>
    </source>
</evidence>
<dbReference type="HOGENOM" id="CLU_2665464_0_0_6"/>
<gene>
    <name evidence="1" type="ordered locus">EbC_42580</name>
</gene>
<dbReference type="EMBL" id="FP236843">
    <property type="protein sequence ID" value="CAX61789.1"/>
    <property type="molecule type" value="Genomic_DNA"/>
</dbReference>
<name>D8MY82_ERWBE</name>
<accession>D8MY82</accession>
<sequence>MLTAVSIFRAQLGQSIPLIIQLKRSAEPLLSLSSSASLPEPQPASLQQLVSAVTEVIIEIFLMVGRGLLLQPCWL</sequence>
<dbReference type="AlphaFoldDB" id="D8MY82"/>
<dbReference type="Proteomes" id="UP000008793">
    <property type="component" value="Chromosome"/>
</dbReference>